<feature type="coiled-coil region" evidence="1">
    <location>
        <begin position="385"/>
        <end position="440"/>
    </location>
</feature>
<evidence type="ECO:0000256" key="1">
    <source>
        <dbReference type="SAM" id="Coils"/>
    </source>
</evidence>
<dbReference type="InterPro" id="IPR025827">
    <property type="entry name" value="Zn_ribbon_recom_dom"/>
</dbReference>
<reference evidence="5 6" key="2">
    <citation type="submission" date="2019-05" db="EMBL/GenBank/DDBJ databases">
        <title>Glycomyces buryatensis sp. nov.</title>
        <authorList>
            <person name="Nikitina E."/>
        </authorList>
    </citation>
    <scope>NUCLEOTIDE SEQUENCE [LARGE SCALE GENOMIC DNA]</scope>
    <source>
        <strain evidence="5 6">18</strain>
    </source>
</reference>
<dbReference type="Proteomes" id="UP000308760">
    <property type="component" value="Unassembled WGS sequence"/>
</dbReference>
<keyword evidence="6" id="KW-1185">Reference proteome</keyword>
<dbReference type="InterPro" id="IPR036162">
    <property type="entry name" value="Resolvase-like_N_sf"/>
</dbReference>
<name>A0A4S8QAA3_9ACTN</name>
<sequence>MTGQRLRALTYYRVSTKKQLETDYDPDGNSIQTQREDCRTAAERYGYEIVDEYLEPGNSGTSITKRPVFQALLKRVAEIGDVDAVIIYRRNRIFRNEWDAAITGRELSDHGVRLISANDYTDDTAEGQLVASVLDSINAYQSRAQGNDIKRKMAGKAARGGTPGRAKLGYRNVHETIDDRSVATIAVDPKRAPFIHTAFELFATGKHSIRSLRDALTAAGLRNRPTKAHPAGTEVSPSQLEKILRDRYYLGYVIWGGQEHPGRHEPLVDPELFAQVQDVLARRRRGTRERVWRHYLKGLLWCARCGSHLIFEPARSRDGKPHFYFRCARRQGGHCDLPRFPLTTVEHAVEAHYATITISEAERTAVREHLTEAIAAQQSTTKALRQRLRAELTRLEHREDAYLELVGNPDWPAEKLTRKVQEVNLERDRINQRLAEADTADYAQAAQRINALADLLANPRALYRTLPDDHRQAFNDLCFDKLYVDADEPDTPLISHADLASAHEPIRHYCDQLSAQRPSGKQKSRDSRRGSQGAPPSNEAPTVGLTGLEPATP</sequence>
<dbReference type="CDD" id="cd00338">
    <property type="entry name" value="Ser_Recombinase"/>
    <property type="match status" value="1"/>
</dbReference>
<accession>A0A4S8QAA3</accession>
<organism evidence="5 6">
    <name type="scientific">Glycomyces buryatensis</name>
    <dbReference type="NCBI Taxonomy" id="2570927"/>
    <lineage>
        <taxon>Bacteria</taxon>
        <taxon>Bacillati</taxon>
        <taxon>Actinomycetota</taxon>
        <taxon>Actinomycetes</taxon>
        <taxon>Glycomycetales</taxon>
        <taxon>Glycomycetaceae</taxon>
        <taxon>Glycomyces</taxon>
    </lineage>
</organism>
<dbReference type="PROSITE" id="PS51736">
    <property type="entry name" value="RECOMBINASES_3"/>
    <property type="match status" value="1"/>
</dbReference>
<dbReference type="SUPFAM" id="SSF53041">
    <property type="entry name" value="Resolvase-like"/>
    <property type="match status" value="1"/>
</dbReference>
<feature type="domain" description="Resolvase/invertase-type recombinase catalytic" evidence="3">
    <location>
        <begin position="7"/>
        <end position="164"/>
    </location>
</feature>
<proteinExistence type="predicted"/>
<dbReference type="OrthoDB" id="3217513at2"/>
<feature type="domain" description="Recombinase" evidence="4">
    <location>
        <begin position="167"/>
        <end position="286"/>
    </location>
</feature>
<dbReference type="Pfam" id="PF13408">
    <property type="entry name" value="Zn_ribbon_recom"/>
    <property type="match status" value="1"/>
</dbReference>
<dbReference type="InterPro" id="IPR006119">
    <property type="entry name" value="Resolv_N"/>
</dbReference>
<dbReference type="InterPro" id="IPR050639">
    <property type="entry name" value="SSR_resolvase"/>
</dbReference>
<evidence type="ECO:0000256" key="2">
    <source>
        <dbReference type="SAM" id="MobiDB-lite"/>
    </source>
</evidence>
<dbReference type="SMART" id="SM00857">
    <property type="entry name" value="Resolvase"/>
    <property type="match status" value="1"/>
</dbReference>
<dbReference type="AlphaFoldDB" id="A0A4S8QAA3"/>
<reference evidence="6" key="1">
    <citation type="submission" date="2019-04" db="EMBL/GenBank/DDBJ databases">
        <title>Nocardioides xinjiangensis sp. nov.</title>
        <authorList>
            <person name="Liu S."/>
        </authorList>
    </citation>
    <scope>NUCLEOTIDE SEQUENCE [LARGE SCALE GENOMIC DNA]</scope>
    <source>
        <strain evidence="6">18</strain>
    </source>
</reference>
<evidence type="ECO:0000259" key="3">
    <source>
        <dbReference type="PROSITE" id="PS51736"/>
    </source>
</evidence>
<dbReference type="InterPro" id="IPR038109">
    <property type="entry name" value="DNA_bind_recomb_sf"/>
</dbReference>
<protein>
    <submittedName>
        <fullName evidence="5">Recombinase family protein</fullName>
    </submittedName>
</protein>
<evidence type="ECO:0000313" key="5">
    <source>
        <dbReference type="EMBL" id="THV41377.1"/>
    </source>
</evidence>
<dbReference type="EMBL" id="STGY01000045">
    <property type="protein sequence ID" value="THV41377.1"/>
    <property type="molecule type" value="Genomic_DNA"/>
</dbReference>
<dbReference type="RefSeq" id="WP_136534775.1">
    <property type="nucleotide sequence ID" value="NZ_STGY01000045.1"/>
</dbReference>
<gene>
    <name evidence="5" type="ORF">FAB82_11960</name>
</gene>
<dbReference type="Pfam" id="PF07508">
    <property type="entry name" value="Recombinase"/>
    <property type="match status" value="1"/>
</dbReference>
<dbReference type="GO" id="GO:0000150">
    <property type="term" value="F:DNA strand exchange activity"/>
    <property type="evidence" value="ECO:0007669"/>
    <property type="project" value="InterPro"/>
</dbReference>
<dbReference type="Gene3D" id="3.40.50.1390">
    <property type="entry name" value="Resolvase, N-terminal catalytic domain"/>
    <property type="match status" value="1"/>
</dbReference>
<dbReference type="Gene3D" id="3.90.1750.20">
    <property type="entry name" value="Putative Large Serine Recombinase, Chain B, Domain 2"/>
    <property type="match status" value="1"/>
</dbReference>
<dbReference type="Pfam" id="PF00239">
    <property type="entry name" value="Resolvase"/>
    <property type="match status" value="1"/>
</dbReference>
<dbReference type="InterPro" id="IPR011109">
    <property type="entry name" value="DNA_bind_recombinase_dom"/>
</dbReference>
<dbReference type="PANTHER" id="PTHR30461">
    <property type="entry name" value="DNA-INVERTASE FROM LAMBDOID PROPHAGE"/>
    <property type="match status" value="1"/>
</dbReference>
<dbReference type="PANTHER" id="PTHR30461:SF23">
    <property type="entry name" value="DNA RECOMBINASE-RELATED"/>
    <property type="match status" value="1"/>
</dbReference>
<keyword evidence="1" id="KW-0175">Coiled coil</keyword>
<dbReference type="GO" id="GO:0003677">
    <property type="term" value="F:DNA binding"/>
    <property type="evidence" value="ECO:0007669"/>
    <property type="project" value="InterPro"/>
</dbReference>
<evidence type="ECO:0000259" key="4">
    <source>
        <dbReference type="PROSITE" id="PS51737"/>
    </source>
</evidence>
<feature type="region of interest" description="Disordered" evidence="2">
    <location>
        <begin position="513"/>
        <end position="553"/>
    </location>
</feature>
<evidence type="ECO:0000313" key="6">
    <source>
        <dbReference type="Proteomes" id="UP000308760"/>
    </source>
</evidence>
<comment type="caution">
    <text evidence="5">The sequence shown here is derived from an EMBL/GenBank/DDBJ whole genome shotgun (WGS) entry which is preliminary data.</text>
</comment>
<dbReference type="PROSITE" id="PS51737">
    <property type="entry name" value="RECOMBINASE_DNA_BIND"/>
    <property type="match status" value="1"/>
</dbReference>